<dbReference type="GO" id="GO:0008170">
    <property type="term" value="F:N-methyltransferase activity"/>
    <property type="evidence" value="ECO:0007669"/>
    <property type="project" value="UniProtKB-ARBA"/>
</dbReference>
<dbReference type="SUPFAM" id="SSF53335">
    <property type="entry name" value="S-adenosyl-L-methionine-dependent methyltransferases"/>
    <property type="match status" value="1"/>
</dbReference>
<dbReference type="STRING" id="1760988.SAMN02949497_1021"/>
<dbReference type="AlphaFoldDB" id="A0A1Y6CZJ5"/>
<keyword evidence="1" id="KW-0963">Cytoplasm</keyword>
<feature type="domain" description="Methyltransferase small" evidence="6">
    <location>
        <begin position="174"/>
        <end position="338"/>
    </location>
</feature>
<dbReference type="EMBL" id="FXAM01000001">
    <property type="protein sequence ID" value="SMF93732.1"/>
    <property type="molecule type" value="Genomic_DNA"/>
</dbReference>
<keyword evidence="5" id="KW-0949">S-adenosyl-L-methionine</keyword>
<proteinExistence type="predicted"/>
<dbReference type="GO" id="GO:0008757">
    <property type="term" value="F:S-adenosylmethionine-dependent methyltransferase activity"/>
    <property type="evidence" value="ECO:0007669"/>
    <property type="project" value="InterPro"/>
</dbReference>
<organism evidence="7 8">
    <name type="scientific">Methylomagnum ishizawai</name>
    <dbReference type="NCBI Taxonomy" id="1760988"/>
    <lineage>
        <taxon>Bacteria</taxon>
        <taxon>Pseudomonadati</taxon>
        <taxon>Pseudomonadota</taxon>
        <taxon>Gammaproteobacteria</taxon>
        <taxon>Methylococcales</taxon>
        <taxon>Methylococcaceae</taxon>
        <taxon>Methylomagnum</taxon>
    </lineage>
</organism>
<reference evidence="7 8" key="1">
    <citation type="submission" date="2016-12" db="EMBL/GenBank/DDBJ databases">
        <authorList>
            <person name="Song W.-J."/>
            <person name="Kurnit D.M."/>
        </authorList>
    </citation>
    <scope>NUCLEOTIDE SEQUENCE [LARGE SCALE GENOMIC DNA]</scope>
    <source>
        <strain evidence="7 8">175</strain>
    </source>
</reference>
<evidence type="ECO:0000256" key="2">
    <source>
        <dbReference type="ARBA" id="ARBA00022552"/>
    </source>
</evidence>
<keyword evidence="3 7" id="KW-0489">Methyltransferase</keyword>
<protein>
    <submittedName>
        <fullName evidence="7">16S rRNA (Guanine1207-N2)-methyltransferase</fullName>
    </submittedName>
</protein>
<name>A0A1Y6CZJ5_9GAMM</name>
<evidence type="ECO:0000313" key="8">
    <source>
        <dbReference type="Proteomes" id="UP000192923"/>
    </source>
</evidence>
<evidence type="ECO:0000256" key="4">
    <source>
        <dbReference type="ARBA" id="ARBA00022679"/>
    </source>
</evidence>
<dbReference type="OrthoDB" id="9816072at2"/>
<dbReference type="GO" id="GO:0006364">
    <property type="term" value="P:rRNA processing"/>
    <property type="evidence" value="ECO:0007669"/>
    <property type="project" value="UniProtKB-KW"/>
</dbReference>
<keyword evidence="2" id="KW-0698">rRNA processing</keyword>
<dbReference type="Pfam" id="PF05175">
    <property type="entry name" value="MTS"/>
    <property type="match status" value="1"/>
</dbReference>
<accession>A0A1Y6CZJ5</accession>
<dbReference type="InterPro" id="IPR029063">
    <property type="entry name" value="SAM-dependent_MTases_sf"/>
</dbReference>
<dbReference type="InterPro" id="IPR002052">
    <property type="entry name" value="DNA_methylase_N6_adenine_CS"/>
</dbReference>
<evidence type="ECO:0000256" key="3">
    <source>
        <dbReference type="ARBA" id="ARBA00022603"/>
    </source>
</evidence>
<dbReference type="CDD" id="cd02440">
    <property type="entry name" value="AdoMet_MTases"/>
    <property type="match status" value="1"/>
</dbReference>
<keyword evidence="8" id="KW-1185">Reference proteome</keyword>
<keyword evidence="4 7" id="KW-0808">Transferase</keyword>
<evidence type="ECO:0000313" key="7">
    <source>
        <dbReference type="EMBL" id="SMF93732.1"/>
    </source>
</evidence>
<dbReference type="GO" id="GO:0032259">
    <property type="term" value="P:methylation"/>
    <property type="evidence" value="ECO:0007669"/>
    <property type="project" value="UniProtKB-KW"/>
</dbReference>
<dbReference type="PANTHER" id="PTHR47816:SF4">
    <property type="entry name" value="RIBOSOMAL RNA SMALL SUBUNIT METHYLTRANSFERASE C"/>
    <property type="match status" value="1"/>
</dbReference>
<dbReference type="PANTHER" id="PTHR47816">
    <property type="entry name" value="RIBOSOMAL RNA SMALL SUBUNIT METHYLTRANSFERASE C"/>
    <property type="match status" value="1"/>
</dbReference>
<dbReference type="GO" id="GO:0003676">
    <property type="term" value="F:nucleic acid binding"/>
    <property type="evidence" value="ECO:0007669"/>
    <property type="project" value="InterPro"/>
</dbReference>
<sequence length="343" mass="36829">MASPHDPRAAALDSFIARHPGILAGGGPAAVFRALPGAYLDALPPRPVHYYQTDKPGADALARLGLEVRTDEPASPASLCLVFATKHKEEVLHHYARAAALLDEGGSLIVSAANDLGAPSLERRCAELMGGVETYSKHKCRVFLARKDPAKLDRGLLETWLQGGDWHGIADTGLMSRPGLFSWKALDLGSRLLARHLPDDLAGRGADLGAGYGYLSREILARPRQIAELHLFESEHKALDAARRNLEGHPAAQFHWADVTLGLPVSRLDFVVTNPPFHTGRAALSALGRAFVRAGLAALKPGGRLFLVANRHLPYEPEIEALGARAATLAEAEGFKVILALKH</sequence>
<evidence type="ECO:0000259" key="6">
    <source>
        <dbReference type="Pfam" id="PF05175"/>
    </source>
</evidence>
<gene>
    <name evidence="7" type="ORF">SAMN02949497_1021</name>
</gene>
<dbReference type="Proteomes" id="UP000192923">
    <property type="component" value="Unassembled WGS sequence"/>
</dbReference>
<dbReference type="InterPro" id="IPR007848">
    <property type="entry name" value="Small_mtfrase_dom"/>
</dbReference>
<evidence type="ECO:0000256" key="1">
    <source>
        <dbReference type="ARBA" id="ARBA00022490"/>
    </source>
</evidence>
<dbReference type="InterPro" id="IPR046977">
    <property type="entry name" value="RsmC/RlmG"/>
</dbReference>
<evidence type="ECO:0000256" key="5">
    <source>
        <dbReference type="ARBA" id="ARBA00022691"/>
    </source>
</evidence>
<dbReference type="RefSeq" id="WP_085210534.1">
    <property type="nucleotide sequence ID" value="NZ_FXAM01000001.1"/>
</dbReference>
<dbReference type="Gene3D" id="3.40.50.150">
    <property type="entry name" value="Vaccinia Virus protein VP39"/>
    <property type="match status" value="2"/>
</dbReference>
<dbReference type="PROSITE" id="PS00092">
    <property type="entry name" value="N6_MTASE"/>
    <property type="match status" value="1"/>
</dbReference>